<evidence type="ECO:0000313" key="3">
    <source>
        <dbReference type="Proteomes" id="UP000003571"/>
    </source>
</evidence>
<dbReference type="RefSeq" id="WP_002706644.1">
    <property type="nucleotide sequence ID" value="NZ_AGRW01000055.1"/>
</dbReference>
<keyword evidence="1" id="KW-0472">Membrane</keyword>
<evidence type="ECO:0000313" key="2">
    <source>
        <dbReference type="EMBL" id="EIC00458.1"/>
    </source>
</evidence>
<comment type="caution">
    <text evidence="2">The sequence shown here is derived from an EMBL/GenBank/DDBJ whole genome shotgun (WGS) entry which is preliminary data.</text>
</comment>
<proteinExistence type="predicted"/>
<keyword evidence="1" id="KW-1133">Transmembrane helix</keyword>
<gene>
    <name evidence="2" type="ORF">TresaDRAFT_0552</name>
</gene>
<dbReference type="EMBL" id="AGRW01000055">
    <property type="protein sequence ID" value="EIC00458.1"/>
    <property type="molecule type" value="Genomic_DNA"/>
</dbReference>
<organism evidence="2 3">
    <name type="scientific">Treponema saccharophilum DSM 2985</name>
    <dbReference type="NCBI Taxonomy" id="907348"/>
    <lineage>
        <taxon>Bacteria</taxon>
        <taxon>Pseudomonadati</taxon>
        <taxon>Spirochaetota</taxon>
        <taxon>Spirochaetia</taxon>
        <taxon>Spirochaetales</taxon>
        <taxon>Treponemataceae</taxon>
        <taxon>Treponema</taxon>
    </lineage>
</organism>
<dbReference type="PATRIC" id="fig|907348.3.peg.2975"/>
<accession>H7EPQ7</accession>
<keyword evidence="1" id="KW-0812">Transmembrane</keyword>
<reference evidence="2 3" key="1">
    <citation type="submission" date="2011-09" db="EMBL/GenBank/DDBJ databases">
        <title>The draft genome of Treponema saccharophilum DSM 2985.</title>
        <authorList>
            <consortium name="US DOE Joint Genome Institute (JGI-PGF)"/>
            <person name="Lucas S."/>
            <person name="Copeland A."/>
            <person name="Lapidus A."/>
            <person name="Glavina del Rio T."/>
            <person name="Dalin E."/>
            <person name="Tice H."/>
            <person name="Bruce D."/>
            <person name="Goodwin L."/>
            <person name="Pitluck S."/>
            <person name="Peters L."/>
            <person name="Kyrpides N."/>
            <person name="Mavromatis K."/>
            <person name="Ivanova N."/>
            <person name="Markowitz V."/>
            <person name="Cheng J.-F."/>
            <person name="Hugenholtz P."/>
            <person name="Woyke T."/>
            <person name="Wu D."/>
            <person name="Gronow S."/>
            <person name="Wellnitz S."/>
            <person name="Brambilla E."/>
            <person name="Klenk H.-P."/>
            <person name="Eisen J.A."/>
        </authorList>
    </citation>
    <scope>NUCLEOTIDE SEQUENCE [LARGE SCALE GENOMIC DNA]</scope>
    <source>
        <strain evidence="2 3">DSM 2985</strain>
    </source>
</reference>
<dbReference type="STRING" id="907348.TresaDRAFT_0552"/>
<sequence>MCNFAELISKNIGSLLGPISNIVVLIAIAVTQYRQTNRFKKIESKDIEKERKITLFDKRYEIYDLFTRLYNRCCDFLNIIEKEQRNGNCELSDEDIKDFLRETICSDFSNLDGIFARNTFLENSKQNEEEGKDGYREEQRLKRKYQILYSKFLHDSFSKLNMTKFCFENKQVAEALTNFSKILLIGIEKESDSKDFEERESDNHFLADKFFSDLRKCMDKIEAEQIIQKMENEIEFNIV</sequence>
<protein>
    <submittedName>
        <fullName evidence="2">Uncharacterized protein</fullName>
    </submittedName>
</protein>
<keyword evidence="3" id="KW-1185">Reference proteome</keyword>
<dbReference type="Proteomes" id="UP000003571">
    <property type="component" value="Unassembled WGS sequence"/>
</dbReference>
<feature type="transmembrane region" description="Helical" evidence="1">
    <location>
        <begin position="12"/>
        <end position="31"/>
    </location>
</feature>
<name>H7EPQ7_9SPIR</name>
<dbReference type="AlphaFoldDB" id="H7EPQ7"/>
<evidence type="ECO:0000256" key="1">
    <source>
        <dbReference type="SAM" id="Phobius"/>
    </source>
</evidence>